<dbReference type="GO" id="GO:0006508">
    <property type="term" value="P:proteolysis"/>
    <property type="evidence" value="ECO:0007669"/>
    <property type="project" value="UniProtKB-KW"/>
</dbReference>
<evidence type="ECO:0000313" key="9">
    <source>
        <dbReference type="EMBL" id="TGE28573.1"/>
    </source>
</evidence>
<evidence type="ECO:0000313" key="10">
    <source>
        <dbReference type="Proteomes" id="UP000298471"/>
    </source>
</evidence>
<evidence type="ECO:0000256" key="7">
    <source>
        <dbReference type="SAM" id="SignalP"/>
    </source>
</evidence>
<keyword evidence="6" id="KW-0862">Zinc</keyword>
<evidence type="ECO:0000256" key="6">
    <source>
        <dbReference type="ARBA" id="ARBA00022833"/>
    </source>
</evidence>
<dbReference type="InterPro" id="IPR045175">
    <property type="entry name" value="M28_fam"/>
</dbReference>
<keyword evidence="10" id="KW-1185">Reference proteome</keyword>
<organism evidence="9 10">
    <name type="scientific">Hymenobacter metallicola</name>
    <dbReference type="NCBI Taxonomy" id="2563114"/>
    <lineage>
        <taxon>Bacteria</taxon>
        <taxon>Pseudomonadati</taxon>
        <taxon>Bacteroidota</taxon>
        <taxon>Cytophagia</taxon>
        <taxon>Cytophagales</taxon>
        <taxon>Hymenobacteraceae</taxon>
        <taxon>Hymenobacter</taxon>
    </lineage>
</organism>
<keyword evidence="2" id="KW-0645">Protease</keyword>
<dbReference type="SUPFAM" id="SSF53187">
    <property type="entry name" value="Zn-dependent exopeptidases"/>
    <property type="match status" value="1"/>
</dbReference>
<dbReference type="InterPro" id="IPR046450">
    <property type="entry name" value="PA_dom_sf"/>
</dbReference>
<dbReference type="InterPro" id="IPR007484">
    <property type="entry name" value="Peptidase_M28"/>
</dbReference>
<dbReference type="OrthoDB" id="844214at2"/>
<dbReference type="GO" id="GO:0046872">
    <property type="term" value="F:metal ion binding"/>
    <property type="evidence" value="ECO:0007669"/>
    <property type="project" value="UniProtKB-KW"/>
</dbReference>
<dbReference type="RefSeq" id="WP_135392175.1">
    <property type="nucleotide sequence ID" value="NZ_SRMB01000001.1"/>
</dbReference>
<dbReference type="Proteomes" id="UP000298471">
    <property type="component" value="Unassembled WGS sequence"/>
</dbReference>
<dbReference type="AlphaFoldDB" id="A0A4Z0QH54"/>
<protein>
    <submittedName>
        <fullName evidence="9">M20/M25/M40 family metallo-hydrolase</fullName>
    </submittedName>
</protein>
<keyword evidence="4 7" id="KW-0732">Signal</keyword>
<evidence type="ECO:0000256" key="2">
    <source>
        <dbReference type="ARBA" id="ARBA00022670"/>
    </source>
</evidence>
<dbReference type="EMBL" id="SRMB01000001">
    <property type="protein sequence ID" value="TGE28573.1"/>
    <property type="molecule type" value="Genomic_DNA"/>
</dbReference>
<accession>A0A4Z0QH54</accession>
<gene>
    <name evidence="9" type="ORF">E5K02_03665</name>
</gene>
<evidence type="ECO:0000256" key="3">
    <source>
        <dbReference type="ARBA" id="ARBA00022723"/>
    </source>
</evidence>
<comment type="caution">
    <text evidence="9">The sequence shown here is derived from an EMBL/GenBank/DDBJ whole genome shotgun (WGS) entry which is preliminary data.</text>
</comment>
<dbReference type="Gene3D" id="3.50.30.30">
    <property type="match status" value="1"/>
</dbReference>
<evidence type="ECO:0000256" key="4">
    <source>
        <dbReference type="ARBA" id="ARBA00022729"/>
    </source>
</evidence>
<feature type="signal peptide" evidence="7">
    <location>
        <begin position="1"/>
        <end position="32"/>
    </location>
</feature>
<reference evidence="9 10" key="1">
    <citation type="submission" date="2019-04" db="EMBL/GenBank/DDBJ databases">
        <authorList>
            <person name="Feng G."/>
            <person name="Zhang J."/>
            <person name="Zhu H."/>
        </authorList>
    </citation>
    <scope>NUCLEOTIDE SEQUENCE [LARGE SCALE GENOMIC DNA]</scope>
    <source>
        <strain evidence="9 10">9PBR-1</strain>
    </source>
</reference>
<dbReference type="SUPFAM" id="SSF52025">
    <property type="entry name" value="PA domain"/>
    <property type="match status" value="1"/>
</dbReference>
<keyword evidence="5 9" id="KW-0378">Hydrolase</keyword>
<dbReference type="Gene3D" id="3.40.630.10">
    <property type="entry name" value="Zn peptidases"/>
    <property type="match status" value="1"/>
</dbReference>
<dbReference type="PANTHER" id="PTHR12147:SF56">
    <property type="entry name" value="AMINOPEPTIDASE YDR415C-RELATED"/>
    <property type="match status" value="1"/>
</dbReference>
<keyword evidence="3" id="KW-0479">Metal-binding</keyword>
<keyword evidence="1" id="KW-0031">Aminopeptidase</keyword>
<dbReference type="GO" id="GO:0004177">
    <property type="term" value="F:aminopeptidase activity"/>
    <property type="evidence" value="ECO:0007669"/>
    <property type="project" value="UniProtKB-KW"/>
</dbReference>
<dbReference type="CDD" id="cd04821">
    <property type="entry name" value="PA_M28_1_2"/>
    <property type="match status" value="1"/>
</dbReference>
<dbReference type="CDD" id="cd05660">
    <property type="entry name" value="M28_like_PA"/>
    <property type="match status" value="1"/>
</dbReference>
<sequence length="577" mass="62345">MPYVQLSAALLRPFTPALLLGLLLAGCHTRPATSTTAPAPPAPAETVRPAAAAEKHEGITATGIGRYLEAVSADHMLGRKPFTVGEERITNYLADQFRHIGLQPGPGGSYFQAVPLVEITGTPSAALQIKGKGQSLSFQYKTDFVAFTQREQPQVTVANSPLVFAGYGVVAPEYGWNDYAGLDVKGKTVVVLVNDPGNAGTDTTLFKGKAMTYYGRWTYKYEEAARHGAAAVLIVHDTQPAAYPWSVVLSGAVSPKLRAQTANKGADKCALEGWLTLDAAKKLFAAAGQNYDQLYAAANQKGFKPRALGGLTLTAGIQNKLRRQTSKNVLAVLPGTTRADEYIIYSAHWDHFGVGKAIAGDSIYNGAVDDGTGLAALLSIAEAFEQAPQRPQRSIVFLAVTGEEQGLLGSAYYAQHPPFPLNKTVADLNMDMLWPYGPMKDLTVIGYGQSELEDYARAAAREQDRYVLPDQTPETGMFYRSDHFNFAHVGVPSLYASGGFESRTGGKEAIARQRQNYTTNMYHKPADQLDPSWDLSGIAQDAELYFRVGQRLAGESTFPQWKAGSEFKGARDKSMGK</sequence>
<evidence type="ECO:0000256" key="5">
    <source>
        <dbReference type="ARBA" id="ARBA00022801"/>
    </source>
</evidence>
<dbReference type="FunFam" id="3.40.630.10:FF:000088">
    <property type="entry name" value="Peptidase M20"/>
    <property type="match status" value="1"/>
</dbReference>
<feature type="chain" id="PRO_5021472236" evidence="7">
    <location>
        <begin position="33"/>
        <end position="577"/>
    </location>
</feature>
<evidence type="ECO:0000259" key="8">
    <source>
        <dbReference type="Pfam" id="PF04389"/>
    </source>
</evidence>
<dbReference type="Pfam" id="PF04389">
    <property type="entry name" value="Peptidase_M28"/>
    <property type="match status" value="1"/>
</dbReference>
<dbReference type="GO" id="GO:0008235">
    <property type="term" value="F:metalloexopeptidase activity"/>
    <property type="evidence" value="ECO:0007669"/>
    <property type="project" value="InterPro"/>
</dbReference>
<evidence type="ECO:0000256" key="1">
    <source>
        <dbReference type="ARBA" id="ARBA00022438"/>
    </source>
</evidence>
<dbReference type="PANTHER" id="PTHR12147">
    <property type="entry name" value="METALLOPEPTIDASE M28 FAMILY MEMBER"/>
    <property type="match status" value="1"/>
</dbReference>
<proteinExistence type="predicted"/>
<name>A0A4Z0QH54_9BACT</name>
<feature type="domain" description="Peptidase M28" evidence="8">
    <location>
        <begin position="328"/>
        <end position="541"/>
    </location>
</feature>